<dbReference type="AlphaFoldDB" id="A0A2I1GBR1"/>
<keyword evidence="3" id="KW-1185">Reference proteome</keyword>
<reference evidence="2 3" key="1">
    <citation type="submission" date="2015-10" db="EMBL/GenBank/DDBJ databases">
        <title>Genome analyses suggest a sexual origin of heterokaryosis in a supposedly ancient asexual fungus.</title>
        <authorList>
            <person name="Ropars J."/>
            <person name="Sedzielewska K."/>
            <person name="Noel J."/>
            <person name="Charron P."/>
            <person name="Farinelli L."/>
            <person name="Marton T."/>
            <person name="Kruger M."/>
            <person name="Pelin A."/>
            <person name="Brachmann A."/>
            <person name="Corradi N."/>
        </authorList>
    </citation>
    <scope>NUCLEOTIDE SEQUENCE [LARGE SCALE GENOMIC DNA]</scope>
    <source>
        <strain evidence="2 3">A4</strain>
    </source>
</reference>
<name>A0A2I1GBR1_9GLOM</name>
<feature type="compositionally biased region" description="Basic and acidic residues" evidence="1">
    <location>
        <begin position="1"/>
        <end position="46"/>
    </location>
</feature>
<dbReference type="EMBL" id="LLXI01000298">
    <property type="protein sequence ID" value="PKY44070.1"/>
    <property type="molecule type" value="Genomic_DNA"/>
</dbReference>
<evidence type="ECO:0000313" key="3">
    <source>
        <dbReference type="Proteomes" id="UP000234323"/>
    </source>
</evidence>
<protein>
    <submittedName>
        <fullName evidence="2">Uncharacterized protein</fullName>
    </submittedName>
</protein>
<organism evidence="2 3">
    <name type="scientific">Rhizophagus irregularis</name>
    <dbReference type="NCBI Taxonomy" id="588596"/>
    <lineage>
        <taxon>Eukaryota</taxon>
        <taxon>Fungi</taxon>
        <taxon>Fungi incertae sedis</taxon>
        <taxon>Mucoromycota</taxon>
        <taxon>Glomeromycotina</taxon>
        <taxon>Glomeromycetes</taxon>
        <taxon>Glomerales</taxon>
        <taxon>Glomeraceae</taxon>
        <taxon>Rhizophagus</taxon>
    </lineage>
</organism>
<gene>
    <name evidence="2" type="ORF">RhiirA4_458243</name>
</gene>
<evidence type="ECO:0000313" key="2">
    <source>
        <dbReference type="EMBL" id="PKY44070.1"/>
    </source>
</evidence>
<dbReference type="Proteomes" id="UP000234323">
    <property type="component" value="Unassembled WGS sequence"/>
</dbReference>
<comment type="caution">
    <text evidence="2">The sequence shown here is derived from an EMBL/GenBank/DDBJ whole genome shotgun (WGS) entry which is preliminary data.</text>
</comment>
<proteinExistence type="predicted"/>
<sequence>MSEMKNKKNEATVKGECQKQKGIRNEKTAKERALKLKNNKNEELKMNKHQKRGIINEKDQRTVKGSIRNKK</sequence>
<feature type="region of interest" description="Disordered" evidence="1">
    <location>
        <begin position="1"/>
        <end position="71"/>
    </location>
</feature>
<accession>A0A2I1GBR1</accession>
<evidence type="ECO:0000256" key="1">
    <source>
        <dbReference type="SAM" id="MobiDB-lite"/>
    </source>
</evidence>